<evidence type="ECO:0000313" key="1">
    <source>
        <dbReference type="EMBL" id="OAL34361.1"/>
    </source>
</evidence>
<dbReference type="Proteomes" id="UP000185904">
    <property type="component" value="Unassembled WGS sequence"/>
</dbReference>
<reference evidence="1 2" key="1">
    <citation type="submission" date="2016-03" db="EMBL/GenBank/DDBJ databases">
        <title>The draft genome sequence of Fonsecaea nubica causative agent of cutaneous subcutaneous infection in human host.</title>
        <authorList>
            <person name="Costa F."/>
            <person name="Sybren D.H."/>
            <person name="Raittz R.T."/>
            <person name="Weiss V.A."/>
            <person name="Leao A.C."/>
            <person name="Gomes R."/>
            <person name="De Souza E.M."/>
            <person name="Pedrosa F.O."/>
            <person name="Steffens M.B."/>
            <person name="Bombassaro A."/>
            <person name="Tadra-Sfeir M.Z."/>
            <person name="Moreno L.F."/>
            <person name="Najafzadeh M.J."/>
            <person name="Felipe M.S."/>
            <person name="Teixeira M."/>
            <person name="Sun J."/>
            <person name="Xi L."/>
            <person name="Castro M.A."/>
            <person name="Vicente V.A."/>
        </authorList>
    </citation>
    <scope>NUCLEOTIDE SEQUENCE [LARGE SCALE GENOMIC DNA]</scope>
    <source>
        <strain evidence="1 2">CBS 269.64</strain>
    </source>
</reference>
<dbReference type="OrthoDB" id="5302289at2759"/>
<protein>
    <submittedName>
        <fullName evidence="1">Uncharacterized protein</fullName>
    </submittedName>
</protein>
<accession>A0A178CZH3</accession>
<gene>
    <name evidence="1" type="ORF">AYO20_06414</name>
</gene>
<dbReference type="GeneID" id="34589829"/>
<organism evidence="1 2">
    <name type="scientific">Fonsecaea nubica</name>
    <dbReference type="NCBI Taxonomy" id="856822"/>
    <lineage>
        <taxon>Eukaryota</taxon>
        <taxon>Fungi</taxon>
        <taxon>Dikarya</taxon>
        <taxon>Ascomycota</taxon>
        <taxon>Pezizomycotina</taxon>
        <taxon>Eurotiomycetes</taxon>
        <taxon>Chaetothyriomycetidae</taxon>
        <taxon>Chaetothyriales</taxon>
        <taxon>Herpotrichiellaceae</taxon>
        <taxon>Fonsecaea</taxon>
    </lineage>
</organism>
<proteinExistence type="predicted"/>
<sequence>MSRTPQMTVRQALQIAQTSQTGDMDPQVLQILENYLYQLWTRIQAQPDTYIMDQLEFPVFNHFRARSEFQNETARKAIGRYWDNRTPGDGSSNSSQRLLQADMMIWRRMDWEDYYTLLEDAIIRAATLQRFEDTTHVSWPSLTDQQLVSRQSSPPLTTDPDCTLYDGYFYVTARNYTWQLQCSNTYDGVILAQTTDTTDLGSCIQECVNYNRQNTPGACLAVTFNGAFATADTVCTQFSDVISVGIASEEGGMHTQLPASHEGDVTHTIQQSGDVVGKTTLQGQ</sequence>
<dbReference type="EMBL" id="LVCJ01000040">
    <property type="protein sequence ID" value="OAL34361.1"/>
    <property type="molecule type" value="Genomic_DNA"/>
</dbReference>
<dbReference type="AlphaFoldDB" id="A0A178CZH3"/>
<keyword evidence="2" id="KW-1185">Reference proteome</keyword>
<dbReference type="RefSeq" id="XP_022499373.1">
    <property type="nucleotide sequence ID" value="XM_022644705.1"/>
</dbReference>
<evidence type="ECO:0000313" key="2">
    <source>
        <dbReference type="Proteomes" id="UP000185904"/>
    </source>
</evidence>
<name>A0A178CZH3_9EURO</name>
<comment type="caution">
    <text evidence="1">The sequence shown here is derived from an EMBL/GenBank/DDBJ whole genome shotgun (WGS) entry which is preliminary data.</text>
</comment>